<accession>A0ABN9PNJ8</accession>
<keyword evidence="3" id="KW-1185">Reference proteome</keyword>
<keyword evidence="1" id="KW-1133">Transmembrane helix</keyword>
<sequence length="121" mass="13597">GEADDGDLMVVHGRFWGQTALLHAVFSAVISAIKNDMHQNLVWSVLVETSITYHVHAIGLQYARFSPAHGLLMEVDPSDDFRVRDAVNDLVDDRWSFWTETPAAEHAIILISRIRCIQTVV</sequence>
<feature type="non-terminal residue" evidence="2">
    <location>
        <position position="121"/>
    </location>
</feature>
<feature type="transmembrane region" description="Helical" evidence="1">
    <location>
        <begin position="15"/>
        <end position="33"/>
    </location>
</feature>
<feature type="non-terminal residue" evidence="2">
    <location>
        <position position="1"/>
    </location>
</feature>
<evidence type="ECO:0000313" key="3">
    <source>
        <dbReference type="Proteomes" id="UP001189429"/>
    </source>
</evidence>
<evidence type="ECO:0000313" key="2">
    <source>
        <dbReference type="EMBL" id="CAK0794636.1"/>
    </source>
</evidence>
<proteinExistence type="predicted"/>
<keyword evidence="1" id="KW-0812">Transmembrane</keyword>
<name>A0ABN9PNJ8_9DINO</name>
<dbReference type="EMBL" id="CAUYUJ010001178">
    <property type="protein sequence ID" value="CAK0794636.1"/>
    <property type="molecule type" value="Genomic_DNA"/>
</dbReference>
<keyword evidence="1" id="KW-0472">Membrane</keyword>
<organism evidence="2 3">
    <name type="scientific">Prorocentrum cordatum</name>
    <dbReference type="NCBI Taxonomy" id="2364126"/>
    <lineage>
        <taxon>Eukaryota</taxon>
        <taxon>Sar</taxon>
        <taxon>Alveolata</taxon>
        <taxon>Dinophyceae</taxon>
        <taxon>Prorocentrales</taxon>
        <taxon>Prorocentraceae</taxon>
        <taxon>Prorocentrum</taxon>
    </lineage>
</organism>
<comment type="caution">
    <text evidence="2">The sequence shown here is derived from an EMBL/GenBank/DDBJ whole genome shotgun (WGS) entry which is preliminary data.</text>
</comment>
<reference evidence="2" key="1">
    <citation type="submission" date="2023-10" db="EMBL/GenBank/DDBJ databases">
        <authorList>
            <person name="Chen Y."/>
            <person name="Shah S."/>
            <person name="Dougan E. K."/>
            <person name="Thang M."/>
            <person name="Chan C."/>
        </authorList>
    </citation>
    <scope>NUCLEOTIDE SEQUENCE [LARGE SCALE GENOMIC DNA]</scope>
</reference>
<evidence type="ECO:0000256" key="1">
    <source>
        <dbReference type="SAM" id="Phobius"/>
    </source>
</evidence>
<dbReference type="Proteomes" id="UP001189429">
    <property type="component" value="Unassembled WGS sequence"/>
</dbReference>
<gene>
    <name evidence="2" type="ORF">PCOR1329_LOCUS4554</name>
</gene>
<protein>
    <submittedName>
        <fullName evidence="2">Uncharacterized protein</fullName>
    </submittedName>
</protein>